<proteinExistence type="predicted"/>
<accession>A0A1W6ZVB6</accession>
<feature type="compositionally biased region" description="Basic and acidic residues" evidence="1">
    <location>
        <begin position="95"/>
        <end position="107"/>
    </location>
</feature>
<feature type="signal peptide" evidence="2">
    <location>
        <begin position="1"/>
        <end position="28"/>
    </location>
</feature>
<keyword evidence="2" id="KW-0732">Signal</keyword>
<name>A0A1W6ZVB6_9HYPH</name>
<dbReference type="RefSeq" id="WP_086089611.1">
    <property type="nucleotide sequence ID" value="NZ_CP021112.1"/>
</dbReference>
<feature type="region of interest" description="Disordered" evidence="1">
    <location>
        <begin position="85"/>
        <end position="107"/>
    </location>
</feature>
<evidence type="ECO:0000313" key="4">
    <source>
        <dbReference type="Proteomes" id="UP000194137"/>
    </source>
</evidence>
<dbReference type="Proteomes" id="UP000194137">
    <property type="component" value="Chromosome"/>
</dbReference>
<keyword evidence="4" id="KW-1185">Reference proteome</keyword>
<sequence length="141" mass="15099">MGQARSRARLAGFALMVAALLLQQTVDAASAPKRLKALPPSILGLWAYEPADCGNPDSDGHLTIEAKTVLFFASGYDIKRIVQRPDGSWRASGSRSDEGEAGRTRDSLTLKLVAPDQLHVITGGPEGHVYHRCKAPPPGQK</sequence>
<protein>
    <submittedName>
        <fullName evidence="3">Uncharacterized protein</fullName>
    </submittedName>
</protein>
<gene>
    <name evidence="3" type="ORF">CAK95_20545</name>
</gene>
<feature type="chain" id="PRO_5043691401" evidence="2">
    <location>
        <begin position="29"/>
        <end position="141"/>
    </location>
</feature>
<evidence type="ECO:0000256" key="2">
    <source>
        <dbReference type="SAM" id="SignalP"/>
    </source>
</evidence>
<dbReference type="KEGG" id="psin:CAK95_20545"/>
<dbReference type="EMBL" id="CP021112">
    <property type="protein sequence ID" value="ARQ01218.1"/>
    <property type="molecule type" value="Genomic_DNA"/>
</dbReference>
<evidence type="ECO:0000313" key="3">
    <source>
        <dbReference type="EMBL" id="ARQ01218.1"/>
    </source>
</evidence>
<reference evidence="3 4" key="1">
    <citation type="submission" date="2017-05" db="EMBL/GenBank/DDBJ databases">
        <title>Full genome sequence of Pseudorhodoplanes sinuspersici.</title>
        <authorList>
            <person name="Dastgheib S.M.M."/>
            <person name="Shavandi M."/>
            <person name="Tirandaz H."/>
        </authorList>
    </citation>
    <scope>NUCLEOTIDE SEQUENCE [LARGE SCALE GENOMIC DNA]</scope>
    <source>
        <strain evidence="3 4">RIPI110</strain>
    </source>
</reference>
<evidence type="ECO:0000256" key="1">
    <source>
        <dbReference type="SAM" id="MobiDB-lite"/>
    </source>
</evidence>
<dbReference type="AlphaFoldDB" id="A0A1W6ZVB6"/>
<organism evidence="3 4">
    <name type="scientific">Pseudorhodoplanes sinuspersici</name>
    <dbReference type="NCBI Taxonomy" id="1235591"/>
    <lineage>
        <taxon>Bacteria</taxon>
        <taxon>Pseudomonadati</taxon>
        <taxon>Pseudomonadota</taxon>
        <taxon>Alphaproteobacteria</taxon>
        <taxon>Hyphomicrobiales</taxon>
        <taxon>Pseudorhodoplanes</taxon>
    </lineage>
</organism>